<dbReference type="SUPFAM" id="SSF57903">
    <property type="entry name" value="FYVE/PHD zinc finger"/>
    <property type="match status" value="1"/>
</dbReference>
<dbReference type="InterPro" id="IPR001841">
    <property type="entry name" value="Znf_RING"/>
</dbReference>
<feature type="compositionally biased region" description="Basic and acidic residues" evidence="1">
    <location>
        <begin position="99"/>
        <end position="109"/>
    </location>
</feature>
<dbReference type="Proteomes" id="UP000226712">
    <property type="component" value="Unassembled WGS sequence"/>
</dbReference>
<evidence type="ECO:0000259" key="2">
    <source>
        <dbReference type="PROSITE" id="PS50089"/>
    </source>
</evidence>
<proteinExistence type="predicted"/>
<dbReference type="Gene3D" id="3.30.40.10">
    <property type="entry name" value="Zinc/RING finger domain, C3HC4 (zinc finger)"/>
    <property type="match status" value="1"/>
</dbReference>
<feature type="compositionally biased region" description="Basic and acidic residues" evidence="1">
    <location>
        <begin position="120"/>
        <end position="142"/>
    </location>
</feature>
<organism evidence="3 4">
    <name type="scientific">Candidatus Iainarchaeum sp</name>
    <dbReference type="NCBI Taxonomy" id="3101447"/>
    <lineage>
        <taxon>Archaea</taxon>
        <taxon>Candidatus Iainarchaeota</taxon>
        <taxon>Candidatus Iainarchaeia</taxon>
        <taxon>Candidatus Iainarchaeales</taxon>
        <taxon>Candidatus Iainarchaeaceae</taxon>
        <taxon>Candidatus Iainarchaeum</taxon>
    </lineage>
</organism>
<feature type="region of interest" description="Disordered" evidence="1">
    <location>
        <begin position="68"/>
        <end position="142"/>
    </location>
</feature>
<evidence type="ECO:0000313" key="3">
    <source>
        <dbReference type="EMBL" id="MAG17941.1"/>
    </source>
</evidence>
<feature type="compositionally biased region" description="Basic residues" evidence="1">
    <location>
        <begin position="110"/>
        <end position="119"/>
    </location>
</feature>
<dbReference type="AlphaFoldDB" id="A0A2D6LP13"/>
<dbReference type="InterPro" id="IPR011011">
    <property type="entry name" value="Znf_FYVE_PHD"/>
</dbReference>
<dbReference type="EMBL" id="NZBD01000003">
    <property type="protein sequence ID" value="MAG17941.1"/>
    <property type="molecule type" value="Genomic_DNA"/>
</dbReference>
<sequence>MSDEEIPRRLRRFHRDEPPTQEEVHDRSTEIAIKEVDKFKDKHARYPQKEELDEISESVFTQLKNELKQDKNEQKEISSQINFGNSENELENLETDPDTGMKKMSFLEKRKARRHHGHKEVKQPEKETKTAIMSKQEKQKVKMPEINDANEIPDLLEKNDDLSKLESSAEVKKLSSVEELGSLENQLEDVDDFDLIEKETETTENNCPTCNNKTKEFIYCPNCGEAFCDHCAKKIDVLTDSLGYTCPKCSHEFKKRKNIN</sequence>
<reference evidence="4" key="1">
    <citation type="submission" date="2017-09" db="EMBL/GenBank/DDBJ databases">
        <title>The Reconstruction of 2,631 Draft Metagenome-Assembled Genomes from the Global Oceans.</title>
        <authorList>
            <person name="Tully B.J."/>
            <person name="Graham E.D."/>
            <person name="Heidelberg J.F."/>
        </authorList>
    </citation>
    <scope>NUCLEOTIDE SEQUENCE [LARGE SCALE GENOMIC DNA]</scope>
</reference>
<feature type="region of interest" description="Disordered" evidence="1">
    <location>
        <begin position="1"/>
        <end position="28"/>
    </location>
</feature>
<gene>
    <name evidence="3" type="ORF">CL944_00535</name>
</gene>
<evidence type="ECO:0000313" key="4">
    <source>
        <dbReference type="Proteomes" id="UP000226712"/>
    </source>
</evidence>
<dbReference type="InterPro" id="IPR013083">
    <property type="entry name" value="Znf_RING/FYVE/PHD"/>
</dbReference>
<evidence type="ECO:0000256" key="1">
    <source>
        <dbReference type="SAM" id="MobiDB-lite"/>
    </source>
</evidence>
<accession>A0A2D6LP13</accession>
<feature type="compositionally biased region" description="Polar residues" evidence="1">
    <location>
        <begin position="77"/>
        <end position="87"/>
    </location>
</feature>
<feature type="domain" description="RING-type" evidence="2">
    <location>
        <begin position="207"/>
        <end position="250"/>
    </location>
</feature>
<feature type="compositionally biased region" description="Acidic residues" evidence="1">
    <location>
        <begin position="88"/>
        <end position="97"/>
    </location>
</feature>
<dbReference type="PROSITE" id="PS50089">
    <property type="entry name" value="ZF_RING_2"/>
    <property type="match status" value="1"/>
</dbReference>
<protein>
    <recommendedName>
        <fullName evidence="2">RING-type domain-containing protein</fullName>
    </recommendedName>
</protein>
<name>A0A2D6LP13_9ARCH</name>
<comment type="caution">
    <text evidence="3">The sequence shown here is derived from an EMBL/GenBank/DDBJ whole genome shotgun (WGS) entry which is preliminary data.</text>
</comment>